<feature type="compositionally biased region" description="Basic residues" evidence="6">
    <location>
        <begin position="1"/>
        <end position="10"/>
    </location>
</feature>
<dbReference type="OrthoDB" id="8480612at2"/>
<evidence type="ECO:0000256" key="5">
    <source>
        <dbReference type="SAM" id="Coils"/>
    </source>
</evidence>
<evidence type="ECO:0000313" key="7">
    <source>
        <dbReference type="EMBL" id="PWV98260.1"/>
    </source>
</evidence>
<feature type="compositionally biased region" description="Low complexity" evidence="6">
    <location>
        <begin position="75"/>
        <end position="87"/>
    </location>
</feature>
<feature type="compositionally biased region" description="Low complexity" evidence="6">
    <location>
        <begin position="40"/>
        <end position="55"/>
    </location>
</feature>
<keyword evidence="8" id="KW-1185">Reference proteome</keyword>
<reference evidence="7 8" key="1">
    <citation type="submission" date="2018-05" db="EMBL/GenBank/DDBJ databases">
        <title>Genomic Encyclopedia of Type Strains, Phase IV (KMG-IV): sequencing the most valuable type-strain genomes for metagenomic binning, comparative biology and taxonomic classification.</title>
        <authorList>
            <person name="Goeker M."/>
        </authorList>
    </citation>
    <scope>NUCLEOTIDE SEQUENCE [LARGE SCALE GENOMIC DNA]</scope>
    <source>
        <strain evidence="7 8">DSM 16791</strain>
    </source>
</reference>
<dbReference type="AlphaFoldDB" id="A0A317PF44"/>
<feature type="compositionally biased region" description="Low complexity" evidence="6">
    <location>
        <begin position="96"/>
        <end position="117"/>
    </location>
</feature>
<feature type="coiled-coil region" evidence="5">
    <location>
        <begin position="278"/>
        <end position="312"/>
    </location>
</feature>
<dbReference type="InterPro" id="IPR019133">
    <property type="entry name" value="MIC60"/>
</dbReference>
<organism evidence="7 8">
    <name type="scientific">Hoeflea marina</name>
    <dbReference type="NCBI Taxonomy" id="274592"/>
    <lineage>
        <taxon>Bacteria</taxon>
        <taxon>Pseudomonadati</taxon>
        <taxon>Pseudomonadota</taxon>
        <taxon>Alphaproteobacteria</taxon>
        <taxon>Hyphomicrobiales</taxon>
        <taxon>Rhizobiaceae</taxon>
        <taxon>Hoeflea</taxon>
    </lineage>
</organism>
<gene>
    <name evidence="7" type="ORF">DFR52_105241</name>
</gene>
<dbReference type="EMBL" id="QGTR01000005">
    <property type="protein sequence ID" value="PWV98260.1"/>
    <property type="molecule type" value="Genomic_DNA"/>
</dbReference>
<keyword evidence="2" id="KW-0812">Transmembrane</keyword>
<evidence type="ECO:0000313" key="8">
    <source>
        <dbReference type="Proteomes" id="UP000246352"/>
    </source>
</evidence>
<feature type="region of interest" description="Disordered" evidence="6">
    <location>
        <begin position="1"/>
        <end position="141"/>
    </location>
</feature>
<evidence type="ECO:0000256" key="3">
    <source>
        <dbReference type="ARBA" id="ARBA00022989"/>
    </source>
</evidence>
<comment type="subcellular location">
    <subcellularLocation>
        <location evidence="1">Membrane</location>
    </subcellularLocation>
</comment>
<proteinExistence type="predicted"/>
<evidence type="ECO:0000256" key="1">
    <source>
        <dbReference type="ARBA" id="ARBA00004370"/>
    </source>
</evidence>
<evidence type="ECO:0008006" key="9">
    <source>
        <dbReference type="Google" id="ProtNLM"/>
    </source>
</evidence>
<name>A0A317PF44_9HYPH</name>
<dbReference type="Gene3D" id="1.20.1270.70">
    <property type="entry name" value="Designed single chain three-helix bundle"/>
    <property type="match status" value="1"/>
</dbReference>
<keyword evidence="3" id="KW-1133">Transmembrane helix</keyword>
<accession>A0A317PF44</accession>
<evidence type="ECO:0000256" key="4">
    <source>
        <dbReference type="ARBA" id="ARBA00023136"/>
    </source>
</evidence>
<protein>
    <recommendedName>
        <fullName evidence="9">Inner membrane protein</fullName>
    </recommendedName>
</protein>
<dbReference type="GO" id="GO:0016020">
    <property type="term" value="C:membrane"/>
    <property type="evidence" value="ECO:0007669"/>
    <property type="project" value="UniProtKB-SubCell"/>
</dbReference>
<keyword evidence="5" id="KW-0175">Coiled coil</keyword>
<comment type="caution">
    <text evidence="7">The sequence shown here is derived from an EMBL/GenBank/DDBJ whole genome shotgun (WGS) entry which is preliminary data.</text>
</comment>
<dbReference type="Proteomes" id="UP000246352">
    <property type="component" value="Unassembled WGS sequence"/>
</dbReference>
<evidence type="ECO:0000256" key="6">
    <source>
        <dbReference type="SAM" id="MobiDB-lite"/>
    </source>
</evidence>
<dbReference type="RefSeq" id="WP_110033677.1">
    <property type="nucleotide sequence ID" value="NZ_QGTR01000005.1"/>
</dbReference>
<dbReference type="Gene3D" id="1.20.5.340">
    <property type="match status" value="1"/>
</dbReference>
<dbReference type="Pfam" id="PF09731">
    <property type="entry name" value="Mitofilin"/>
    <property type="match status" value="1"/>
</dbReference>
<evidence type="ECO:0000256" key="2">
    <source>
        <dbReference type="ARBA" id="ARBA00022692"/>
    </source>
</evidence>
<sequence>MSKGPTPRHSKSPDPVTIDLDATDVTPRGETPAAPETPRPSSGNAAANAPASAPGMQKPDAQTAAGNDRPADPQAGAATSSGTSVPGSGSGGGAAGKPSPAAGASSGPKPSGTTPTSPRKDSPGAGFGRNDPSPARPASAMSGGLAAGLVGGLIAAGAIYGLQWGGVLPLPAGSQAGSVTTADLDARLSSLSARVDGLPTGSDSAAAVATLSQRVEAIEQASDESADADAPALTARMDELARRIETITEAGTGTEAGSALAAGFDEVKDQGAANASALQAIDSRLSGIESSLAALESEQAAISGRVAQAEADLARPDANLDVARAIASVGLKAAIDRGGPFTAELDAFASVAADDASVAGLRDFAANGVPTRSQLLAAFPAAADSMIAAMRPDEPDAGVFDRLLSSAMTMVKVRRVGDVEGDSVEAIVARMETRLTDGDLKGALAQWQQLPDPAKAAASAFGDKLAARARVDELLATAVLPSVPAVPAK</sequence>
<keyword evidence="4" id="KW-0472">Membrane</keyword>